<feature type="compositionally biased region" description="Polar residues" evidence="1">
    <location>
        <begin position="1"/>
        <end position="11"/>
    </location>
</feature>
<dbReference type="AlphaFoldDB" id="A0A484NJ50"/>
<gene>
    <name evidence="2" type="ORF">CCAM_LOCUS42144</name>
</gene>
<organism evidence="2 3">
    <name type="scientific">Cuscuta campestris</name>
    <dbReference type="NCBI Taxonomy" id="132261"/>
    <lineage>
        <taxon>Eukaryota</taxon>
        <taxon>Viridiplantae</taxon>
        <taxon>Streptophyta</taxon>
        <taxon>Embryophyta</taxon>
        <taxon>Tracheophyta</taxon>
        <taxon>Spermatophyta</taxon>
        <taxon>Magnoliopsida</taxon>
        <taxon>eudicotyledons</taxon>
        <taxon>Gunneridae</taxon>
        <taxon>Pentapetalae</taxon>
        <taxon>asterids</taxon>
        <taxon>lamiids</taxon>
        <taxon>Solanales</taxon>
        <taxon>Convolvulaceae</taxon>
        <taxon>Cuscuteae</taxon>
        <taxon>Cuscuta</taxon>
        <taxon>Cuscuta subgen. Grammica</taxon>
        <taxon>Cuscuta sect. Cleistogrammica</taxon>
    </lineage>
</organism>
<keyword evidence="3" id="KW-1185">Reference proteome</keyword>
<feature type="compositionally biased region" description="Polar residues" evidence="1">
    <location>
        <begin position="32"/>
        <end position="67"/>
    </location>
</feature>
<reference evidence="2 3" key="1">
    <citation type="submission" date="2018-04" db="EMBL/GenBank/DDBJ databases">
        <authorList>
            <person name="Vogel A."/>
        </authorList>
    </citation>
    <scope>NUCLEOTIDE SEQUENCE [LARGE SCALE GENOMIC DNA]</scope>
</reference>
<protein>
    <submittedName>
        <fullName evidence="2">Uncharacterized protein</fullName>
    </submittedName>
</protein>
<evidence type="ECO:0000313" key="3">
    <source>
        <dbReference type="Proteomes" id="UP000595140"/>
    </source>
</evidence>
<feature type="compositionally biased region" description="Basic residues" evidence="1">
    <location>
        <begin position="20"/>
        <end position="31"/>
    </location>
</feature>
<evidence type="ECO:0000313" key="2">
    <source>
        <dbReference type="EMBL" id="VFR00369.1"/>
    </source>
</evidence>
<sequence length="150" mass="16890">MTHSSNQQKTAVVQEGSNKRQTRGKNQHKQRQTPPKTGEQLNETWESPKTAQTYVGITQQSSKNTWESPKVRTKAEEIGSRNLELVSRSEQYPKIQLKPKITNSCWDCSTSFRICLSTPSCSQYLNFGVQISCKPREITPAISAVNSNSD</sequence>
<proteinExistence type="predicted"/>
<dbReference type="Proteomes" id="UP000595140">
    <property type="component" value="Unassembled WGS sequence"/>
</dbReference>
<dbReference type="EMBL" id="OOIL02006692">
    <property type="protein sequence ID" value="VFR00369.1"/>
    <property type="molecule type" value="Genomic_DNA"/>
</dbReference>
<feature type="region of interest" description="Disordered" evidence="1">
    <location>
        <begin position="1"/>
        <end position="73"/>
    </location>
</feature>
<accession>A0A484NJ50</accession>
<name>A0A484NJ50_9ASTE</name>
<evidence type="ECO:0000256" key="1">
    <source>
        <dbReference type="SAM" id="MobiDB-lite"/>
    </source>
</evidence>